<protein>
    <submittedName>
        <fullName evidence="3">YggT family protein</fullName>
    </submittedName>
</protein>
<proteinExistence type="inferred from homology"/>
<gene>
    <name evidence="3" type="ORF">DSM19430T_00300</name>
</gene>
<reference evidence="3 4" key="1">
    <citation type="submission" date="2020-05" db="EMBL/GenBank/DDBJ databases">
        <title>Draft genome sequence of Desulfovibrio psychrotolerans JS1T.</title>
        <authorList>
            <person name="Ueno A."/>
            <person name="Tamazawa S."/>
            <person name="Tamamura S."/>
            <person name="Murakami T."/>
            <person name="Kiyama T."/>
            <person name="Inomata H."/>
            <person name="Amano Y."/>
            <person name="Miyakawa K."/>
            <person name="Tamaki H."/>
            <person name="Naganuma T."/>
            <person name="Kaneko K."/>
        </authorList>
    </citation>
    <scope>NUCLEOTIDE SEQUENCE [LARGE SCALE GENOMIC DNA]</scope>
    <source>
        <strain evidence="3 4">JS1</strain>
    </source>
</reference>
<comment type="similarity">
    <text evidence="1">Belongs to the YggT family.</text>
</comment>
<dbReference type="Pfam" id="PF02325">
    <property type="entry name" value="CCB3_YggT"/>
    <property type="match status" value="1"/>
</dbReference>
<dbReference type="InterPro" id="IPR003425">
    <property type="entry name" value="CCB3/YggT"/>
</dbReference>
<dbReference type="Proteomes" id="UP000503820">
    <property type="component" value="Unassembled WGS sequence"/>
</dbReference>
<feature type="transmembrane region" description="Helical" evidence="2">
    <location>
        <begin position="12"/>
        <end position="36"/>
    </location>
</feature>
<dbReference type="RefSeq" id="WP_174408077.1">
    <property type="nucleotide sequence ID" value="NZ_BLVP01000001.1"/>
</dbReference>
<keyword evidence="2" id="KW-1133">Transmembrane helix</keyword>
<accession>A0A7J0BNT6</accession>
<dbReference type="PANTHER" id="PTHR33219:SF14">
    <property type="entry name" value="PROTEIN COFACTOR ASSEMBLY OF COMPLEX C SUBUNIT B CCB3, CHLOROPLASTIC-RELATED"/>
    <property type="match status" value="1"/>
</dbReference>
<dbReference type="AlphaFoldDB" id="A0A7J0BNT6"/>
<dbReference type="EMBL" id="BLVP01000001">
    <property type="protein sequence ID" value="GFM35346.1"/>
    <property type="molecule type" value="Genomic_DNA"/>
</dbReference>
<keyword evidence="4" id="KW-1185">Reference proteome</keyword>
<comment type="caution">
    <text evidence="3">The sequence shown here is derived from an EMBL/GenBank/DDBJ whole genome shotgun (WGS) entry which is preliminary data.</text>
</comment>
<name>A0A7J0BNT6_9BACT</name>
<sequence length="100" mass="11311">MELIAGNFLMGIAGILDAILSLYFWIIIASAVLSWVNPDPYNPIVRIIRGLTEPAFYRVRKWLPFTYISGLDLSPVVLLLGIQFIKMFVVRSLYQFAGAM</sequence>
<keyword evidence="2" id="KW-0812">Transmembrane</keyword>
<evidence type="ECO:0000313" key="3">
    <source>
        <dbReference type="EMBL" id="GFM35346.1"/>
    </source>
</evidence>
<dbReference type="PANTHER" id="PTHR33219">
    <property type="entry name" value="YLMG HOMOLOG PROTEIN 2, CHLOROPLASTIC"/>
    <property type="match status" value="1"/>
</dbReference>
<evidence type="ECO:0000313" key="4">
    <source>
        <dbReference type="Proteomes" id="UP000503820"/>
    </source>
</evidence>
<feature type="transmembrane region" description="Helical" evidence="2">
    <location>
        <begin position="65"/>
        <end position="85"/>
    </location>
</feature>
<organism evidence="3 4">
    <name type="scientific">Desulfovibrio psychrotolerans</name>
    <dbReference type="NCBI Taxonomy" id="415242"/>
    <lineage>
        <taxon>Bacteria</taxon>
        <taxon>Pseudomonadati</taxon>
        <taxon>Thermodesulfobacteriota</taxon>
        <taxon>Desulfovibrionia</taxon>
        <taxon>Desulfovibrionales</taxon>
        <taxon>Desulfovibrionaceae</taxon>
        <taxon>Desulfovibrio</taxon>
    </lineage>
</organism>
<keyword evidence="2" id="KW-0472">Membrane</keyword>
<evidence type="ECO:0000256" key="2">
    <source>
        <dbReference type="SAM" id="Phobius"/>
    </source>
</evidence>
<evidence type="ECO:0000256" key="1">
    <source>
        <dbReference type="ARBA" id="ARBA00010894"/>
    </source>
</evidence>
<dbReference type="GO" id="GO:0016020">
    <property type="term" value="C:membrane"/>
    <property type="evidence" value="ECO:0007669"/>
    <property type="project" value="InterPro"/>
</dbReference>